<proteinExistence type="predicted"/>
<keyword evidence="2" id="KW-0732">Signal</keyword>
<organism evidence="3 4">
    <name type="scientific">Rhodopseudomonas pseudopalustris</name>
    <dbReference type="NCBI Taxonomy" id="1513892"/>
    <lineage>
        <taxon>Bacteria</taxon>
        <taxon>Pseudomonadati</taxon>
        <taxon>Pseudomonadota</taxon>
        <taxon>Alphaproteobacteria</taxon>
        <taxon>Hyphomicrobiales</taxon>
        <taxon>Nitrobacteraceae</taxon>
        <taxon>Rhodopseudomonas</taxon>
    </lineage>
</organism>
<dbReference type="Proteomes" id="UP000199615">
    <property type="component" value="Unassembled WGS sequence"/>
</dbReference>
<dbReference type="AlphaFoldDB" id="A0A1H8NL72"/>
<keyword evidence="4" id="KW-1185">Reference proteome</keyword>
<keyword evidence="1" id="KW-0472">Membrane</keyword>
<sequence length="194" mass="18739">MTRLIRAGALASLALCLPGLAEAHTGVHPLVADGAAAGFAHPLLGADHLLAMVAVGLWAASLGGRARWLVPASFIALMTIGAVCGATGVALPAVEPMIGLSVIALGALVAASVRVPAIAAAAVVALFGLFHGFAHGAEMPAMASPLAYGLGFITATALLHGAGLAFGGLLSRAPALKLAGGAIAAAGVALALPL</sequence>
<dbReference type="RefSeq" id="WP_092681960.1">
    <property type="nucleotide sequence ID" value="NZ_FODT01000002.1"/>
</dbReference>
<feature type="transmembrane region" description="Helical" evidence="1">
    <location>
        <begin position="68"/>
        <end position="91"/>
    </location>
</feature>
<keyword evidence="1" id="KW-0812">Transmembrane</keyword>
<evidence type="ECO:0000313" key="3">
    <source>
        <dbReference type="EMBL" id="SEO30461.1"/>
    </source>
</evidence>
<name>A0A1H8NL72_9BRAD</name>
<keyword evidence="1" id="KW-1133">Transmembrane helix</keyword>
<feature type="transmembrane region" description="Helical" evidence="1">
    <location>
        <begin position="103"/>
        <end position="134"/>
    </location>
</feature>
<feature type="chain" id="PRO_5011755020" evidence="2">
    <location>
        <begin position="24"/>
        <end position="194"/>
    </location>
</feature>
<reference evidence="4" key="1">
    <citation type="submission" date="2016-10" db="EMBL/GenBank/DDBJ databases">
        <authorList>
            <person name="Varghese N."/>
            <person name="Submissions S."/>
        </authorList>
    </citation>
    <scope>NUCLEOTIDE SEQUENCE [LARGE SCALE GENOMIC DNA]</scope>
    <source>
        <strain evidence="4">DSM 123</strain>
    </source>
</reference>
<feature type="transmembrane region" description="Helical" evidence="1">
    <location>
        <begin position="39"/>
        <end position="61"/>
    </location>
</feature>
<feature type="signal peptide" evidence="2">
    <location>
        <begin position="1"/>
        <end position="23"/>
    </location>
</feature>
<evidence type="ECO:0000256" key="1">
    <source>
        <dbReference type="SAM" id="Phobius"/>
    </source>
</evidence>
<evidence type="ECO:0000313" key="4">
    <source>
        <dbReference type="Proteomes" id="UP000199615"/>
    </source>
</evidence>
<dbReference type="InterPro" id="IPR007038">
    <property type="entry name" value="HupE_UreJ"/>
</dbReference>
<dbReference type="Pfam" id="PF04955">
    <property type="entry name" value="HupE_UreJ"/>
    <property type="match status" value="1"/>
</dbReference>
<evidence type="ECO:0000256" key="2">
    <source>
        <dbReference type="SAM" id="SignalP"/>
    </source>
</evidence>
<gene>
    <name evidence="3" type="ORF">SAMN05444123_102171</name>
</gene>
<protein>
    <submittedName>
        <fullName evidence="3">Urease accessory protein</fullName>
    </submittedName>
</protein>
<feature type="transmembrane region" description="Helical" evidence="1">
    <location>
        <begin position="146"/>
        <end position="169"/>
    </location>
</feature>
<dbReference type="PIRSF" id="PIRSF016919">
    <property type="entry name" value="HupE_UreJ"/>
    <property type="match status" value="1"/>
</dbReference>
<dbReference type="OrthoDB" id="9808192at2"/>
<dbReference type="EMBL" id="FODT01000002">
    <property type="protein sequence ID" value="SEO30461.1"/>
    <property type="molecule type" value="Genomic_DNA"/>
</dbReference>
<accession>A0A1H8NL72</accession>